<accession>A0A455VXM3</accession>
<name>A0A455VXM3_ENTAS</name>
<organism evidence="1">
    <name type="scientific">Enterobacter asburiae</name>
    <dbReference type="NCBI Taxonomy" id="61645"/>
    <lineage>
        <taxon>Bacteria</taxon>
        <taxon>Pseudomonadati</taxon>
        <taxon>Pseudomonadota</taxon>
        <taxon>Gammaproteobacteria</taxon>
        <taxon>Enterobacterales</taxon>
        <taxon>Enterobacteriaceae</taxon>
        <taxon>Enterobacter</taxon>
        <taxon>Enterobacter cloacae complex</taxon>
    </lineage>
</organism>
<protein>
    <submittedName>
        <fullName evidence="1">Uncharacterized protein</fullName>
    </submittedName>
</protein>
<dbReference type="EMBL" id="AP019533">
    <property type="protein sequence ID" value="BBI94755.1"/>
    <property type="molecule type" value="Genomic_DNA"/>
</dbReference>
<sequence length="72" mass="8251">MSKLLSKNTHLVTEDNVLVIFCCFEIFRRGYLRLHDLSSFSEANVQTVINEEKRIVILAPLKSSTHIMSSII</sequence>
<reference evidence="1" key="1">
    <citation type="submission" date="2019-03" db="EMBL/GenBank/DDBJ databases">
        <title>Complete genome sequences of Enterobacter asburiae str. MRY18-106 isolated from a patient in Japan.</title>
        <authorList>
            <person name="Sekizuka T."/>
            <person name="Matsui M."/>
            <person name="Takara T."/>
            <person name="Uechi A."/>
            <person name="Harakuni M."/>
            <person name="Kimura T."/>
            <person name="Suzuki S."/>
            <person name="Kuroda M."/>
        </authorList>
    </citation>
    <scope>NUCLEOTIDE SEQUENCE</scope>
    <source>
        <strain evidence="1">MRY18-106</strain>
    </source>
</reference>
<proteinExistence type="predicted"/>
<dbReference type="AlphaFoldDB" id="A0A455VXM3"/>
<gene>
    <name evidence="1" type="ORF">MRY18106EAS_12870</name>
</gene>
<evidence type="ECO:0000313" key="1">
    <source>
        <dbReference type="EMBL" id="BBI94755.1"/>
    </source>
</evidence>